<protein>
    <submittedName>
        <fullName evidence="8">PAS domain S-box-containing protein/diguanylate cyclase (GGDEF) domain-containing protein</fullName>
    </submittedName>
</protein>
<feature type="transmembrane region" description="Helical" evidence="2">
    <location>
        <begin position="250"/>
        <end position="270"/>
    </location>
</feature>
<evidence type="ECO:0000256" key="2">
    <source>
        <dbReference type="SAM" id="Phobius"/>
    </source>
</evidence>
<feature type="region of interest" description="Disordered" evidence="1">
    <location>
        <begin position="967"/>
        <end position="1499"/>
    </location>
</feature>
<gene>
    <name evidence="8" type="ORF">SAMN04488056_103270</name>
</gene>
<feature type="transmembrane region" description="Helical" evidence="2">
    <location>
        <begin position="336"/>
        <end position="357"/>
    </location>
</feature>
<feature type="signal peptide" evidence="3">
    <location>
        <begin position="1"/>
        <end position="26"/>
    </location>
</feature>
<dbReference type="Pfam" id="PF00990">
    <property type="entry name" value="GGDEF"/>
    <property type="match status" value="1"/>
</dbReference>
<dbReference type="Gene3D" id="3.30.70.270">
    <property type="match status" value="1"/>
</dbReference>
<evidence type="ECO:0000259" key="4">
    <source>
        <dbReference type="PROSITE" id="PS50112"/>
    </source>
</evidence>
<evidence type="ECO:0000256" key="3">
    <source>
        <dbReference type="SAM" id="SignalP"/>
    </source>
</evidence>
<keyword evidence="3" id="KW-0732">Signal</keyword>
<feature type="compositionally biased region" description="Gly residues" evidence="1">
    <location>
        <begin position="1264"/>
        <end position="1277"/>
    </location>
</feature>
<feature type="chain" id="PRO_5011624719" evidence="3">
    <location>
        <begin position="27"/>
        <end position="1542"/>
    </location>
</feature>
<dbReference type="NCBIfam" id="TIGR00254">
    <property type="entry name" value="GGDEF"/>
    <property type="match status" value="1"/>
</dbReference>
<dbReference type="Pfam" id="PF00563">
    <property type="entry name" value="EAL"/>
    <property type="match status" value="1"/>
</dbReference>
<dbReference type="Gene3D" id="3.30.450.20">
    <property type="entry name" value="PAS domain"/>
    <property type="match status" value="1"/>
</dbReference>
<dbReference type="InterPro" id="IPR029787">
    <property type="entry name" value="Nucleotide_cyclase"/>
</dbReference>
<feature type="compositionally biased region" description="Low complexity" evidence="1">
    <location>
        <begin position="1278"/>
        <end position="1308"/>
    </location>
</feature>
<name>A0A1I5ENV4_9HYPH</name>
<dbReference type="InterPro" id="IPR000700">
    <property type="entry name" value="PAS-assoc_C"/>
</dbReference>
<sequence length="1542" mass="166556">MNRVSVLIISLLAMILGLVATSAAWAVEAVDVNADTKVLKLDNVVEFYEGDEDRLQVSTAPGPDGIVRRIEVRARQQGSVPGWFVFALANNTDRQIDRYLVVPHFQLSGSGLLKPDLGDRRVYSISTSQGFAPERIPDTEADVFRVTLDPGNVVTFVGEQSSKSLTSLTLWQPEAYKDYVNSYTFYRGIVLGIAGLLALFLTILFVVKGAAMFPAAALLAWSVLAYLAIDFGFMGRLFDIPTAHEPIWRAVAEVAFSASILILLFTYLTLHRWHVRYLHASGVWLLFLIVVLGVALYDPSLGAGIARLSMVITAVAGFAVILYLSYTGFDRAIMLIPTWILMLLWLLAAGAAVAGVLDNDLVQPALNGGLVLLVLLFCFTIMQHAFSGGILAQGIVSDSERRALAIVGSGDIVWDWDVPRDRMHTSREAEKLLGLKRGALEGPARDWLDLIHPQDKDRFTAVLDAIIEQRRGRVNLDFRLRAEDGHYHWFRLRARPVVGTDGEVVRCVGTLLDTTNQRTAEERMLHDAVHDNLTGLANRELLYDRLTAAMNRTKAEGAARPATLLIDIDNFREINDNYGLSVGDSILLTVARRLTRLLKVQDSIARFYGDQFAIVLLSEQQPERIAVFADSARKVLRAPIVFGDKELSLSVSIGIAIHDIQAHMTAADVVNDAELALYHAKRMGGDRIEPFRPSLRQQGKLRGPLDKDLQAAIERNEFEIVYQPIVDLESRMIQGFEALTRWHHPQRGLIPPSEFIPAAERTGYILPLGLYVMEQAARQLNQWQQALEGMDRLFMSVNVSSQQLLRHDLINDVKTILSRSSVNAGTLKLELTESLVMENPEYASQVLMRLRQLGAGLSLDDFGTGYSSLSYLQHFPFDTLKIDKSFVVSDKGTSQVILQSIVKLAHDLGLSLVAEGIESEQSVEQLSTMGCPLGQGYLFGKPLTAEDAEILLTKQIDLARQMQQEMQARRQRAAQEAAAQKAEEERQQREEKRRKDAEELERAQAHAREVAAQGFKTPEPVRKQPEPTKVEPSVKEAAEEDSLEAMLAESLAVELEDTSDQTGNGNTGNGNKEGKAADDKARHAFELKAGDITRTARQTLSSPVPHKAAPQAAASPGKAEEGSEPKRESAAPHAAAQTPHPHYPSAKEAKKDDEALDLQSSLEEAVGSAAQEAVADISGQEADETKMSGKTAGRFGAALREKMSGAKSLLSNPFKKADDEKDGSSASQSDVPVPMPRVAAANQPAENKAQPGKGSHRGPQKGNPQGGPAGKVQGGNRQGAAQAGRGQAGQGRAAQGRAAQGPASQARGHQGQGRDHAQGQRNAQGKGNAQGRPVAHGQPNQATAAADQSRPAIPAQGGPRQGDALGGPQDNNQSGPRNAQQGTQRAPAAHGGQGAQVTKAAEESQMQAPAHSTQTAQPQPQAPATVPVEPVRSPEGKAALMETTAAPAVDAGVASEPKPAAGSHPVVSEAEGNTPPVVPEQTVPERQPEGESAAVPAQLSDAEIAKAQDDGEFPFNMPDLSNIDQDIASAIQQAMRGGGKKS</sequence>
<dbReference type="Gene3D" id="3.20.20.450">
    <property type="entry name" value="EAL domain"/>
    <property type="match status" value="1"/>
</dbReference>
<dbReference type="InterPro" id="IPR000014">
    <property type="entry name" value="PAS"/>
</dbReference>
<keyword evidence="9" id="KW-1185">Reference proteome</keyword>
<dbReference type="PANTHER" id="PTHR44757">
    <property type="entry name" value="DIGUANYLATE CYCLASE DGCP"/>
    <property type="match status" value="1"/>
</dbReference>
<feature type="compositionally biased region" description="Polar residues" evidence="1">
    <location>
        <begin position="1369"/>
        <end position="1384"/>
    </location>
</feature>
<feature type="compositionally biased region" description="Basic and acidic residues" evidence="1">
    <location>
        <begin position="981"/>
        <end position="1009"/>
    </location>
</feature>
<dbReference type="PANTHER" id="PTHR44757:SF2">
    <property type="entry name" value="BIOFILM ARCHITECTURE MAINTENANCE PROTEIN MBAA"/>
    <property type="match status" value="1"/>
</dbReference>
<dbReference type="STRING" id="655353.SAMN04488056_103270"/>
<dbReference type="PROSITE" id="PS50113">
    <property type="entry name" value="PAC"/>
    <property type="match status" value="1"/>
</dbReference>
<proteinExistence type="predicted"/>
<feature type="compositionally biased region" description="Basic and acidic residues" evidence="1">
    <location>
        <begin position="1019"/>
        <end position="1037"/>
    </location>
</feature>
<feature type="compositionally biased region" description="Low complexity" evidence="1">
    <location>
        <begin position="1103"/>
        <end position="1117"/>
    </location>
</feature>
<organism evidence="8 9">
    <name type="scientific">Cohaesibacter marisflavi</name>
    <dbReference type="NCBI Taxonomy" id="655353"/>
    <lineage>
        <taxon>Bacteria</taxon>
        <taxon>Pseudomonadati</taxon>
        <taxon>Pseudomonadota</taxon>
        <taxon>Alphaproteobacteria</taxon>
        <taxon>Hyphomicrobiales</taxon>
        <taxon>Cohaesibacteraceae</taxon>
    </lineage>
</organism>
<dbReference type="SMART" id="SM00267">
    <property type="entry name" value="GGDEF"/>
    <property type="match status" value="1"/>
</dbReference>
<dbReference type="EMBL" id="FOVR01000003">
    <property type="protein sequence ID" value="SFO13033.1"/>
    <property type="molecule type" value="Genomic_DNA"/>
</dbReference>
<feature type="compositionally biased region" description="Low complexity" evidence="1">
    <location>
        <begin position="1407"/>
        <end position="1427"/>
    </location>
</feature>
<feature type="transmembrane region" description="Helical" evidence="2">
    <location>
        <begin position="303"/>
        <end position="324"/>
    </location>
</feature>
<dbReference type="NCBIfam" id="TIGR00229">
    <property type="entry name" value="sensory_box"/>
    <property type="match status" value="1"/>
</dbReference>
<evidence type="ECO:0000313" key="9">
    <source>
        <dbReference type="Proteomes" id="UP000199236"/>
    </source>
</evidence>
<evidence type="ECO:0000259" key="7">
    <source>
        <dbReference type="PROSITE" id="PS50887"/>
    </source>
</evidence>
<dbReference type="CDD" id="cd01949">
    <property type="entry name" value="GGDEF"/>
    <property type="match status" value="1"/>
</dbReference>
<feature type="transmembrane region" description="Helical" evidence="2">
    <location>
        <begin position="369"/>
        <end position="392"/>
    </location>
</feature>
<evidence type="ECO:0000259" key="5">
    <source>
        <dbReference type="PROSITE" id="PS50113"/>
    </source>
</evidence>
<feature type="compositionally biased region" description="Basic and acidic residues" evidence="1">
    <location>
        <begin position="1118"/>
        <end position="1130"/>
    </location>
</feature>
<dbReference type="InterPro" id="IPR052155">
    <property type="entry name" value="Biofilm_reg_signaling"/>
</dbReference>
<dbReference type="CDD" id="cd00130">
    <property type="entry name" value="PAS"/>
    <property type="match status" value="1"/>
</dbReference>
<dbReference type="InterPro" id="IPR001610">
    <property type="entry name" value="PAC"/>
</dbReference>
<feature type="domain" description="PAC" evidence="5">
    <location>
        <begin position="474"/>
        <end position="526"/>
    </location>
</feature>
<feature type="transmembrane region" description="Helical" evidence="2">
    <location>
        <begin position="218"/>
        <end position="238"/>
    </location>
</feature>
<feature type="transmembrane region" description="Helical" evidence="2">
    <location>
        <begin position="185"/>
        <end position="206"/>
    </location>
</feature>
<feature type="domain" description="GGDEF" evidence="7">
    <location>
        <begin position="559"/>
        <end position="693"/>
    </location>
</feature>
<accession>A0A1I5ENV4</accession>
<reference evidence="8 9" key="1">
    <citation type="submission" date="2016-10" db="EMBL/GenBank/DDBJ databases">
        <authorList>
            <person name="de Groot N.N."/>
        </authorList>
    </citation>
    <scope>NUCLEOTIDE SEQUENCE [LARGE SCALE GENOMIC DNA]</scope>
    <source>
        <strain evidence="8 9">CGMCC 1.9157</strain>
    </source>
</reference>
<dbReference type="InterPro" id="IPR000160">
    <property type="entry name" value="GGDEF_dom"/>
</dbReference>
<feature type="domain" description="EAL" evidence="6">
    <location>
        <begin position="702"/>
        <end position="956"/>
    </location>
</feature>
<dbReference type="SUPFAM" id="SSF55073">
    <property type="entry name" value="Nucleotide cyclase"/>
    <property type="match status" value="1"/>
</dbReference>
<dbReference type="InterPro" id="IPR013655">
    <property type="entry name" value="PAS_fold_3"/>
</dbReference>
<dbReference type="InterPro" id="IPR035919">
    <property type="entry name" value="EAL_sf"/>
</dbReference>
<dbReference type="PROSITE" id="PS50883">
    <property type="entry name" value="EAL"/>
    <property type="match status" value="1"/>
</dbReference>
<dbReference type="Proteomes" id="UP000199236">
    <property type="component" value="Unassembled WGS sequence"/>
</dbReference>
<feature type="domain" description="PAS" evidence="4">
    <location>
        <begin position="426"/>
        <end position="470"/>
    </location>
</feature>
<dbReference type="Pfam" id="PF08447">
    <property type="entry name" value="PAS_3"/>
    <property type="match status" value="1"/>
</dbReference>
<keyword evidence="2" id="KW-0812">Transmembrane</keyword>
<dbReference type="SUPFAM" id="SSF55785">
    <property type="entry name" value="PYP-like sensor domain (PAS domain)"/>
    <property type="match status" value="1"/>
</dbReference>
<keyword evidence="2" id="KW-0472">Membrane</keyword>
<evidence type="ECO:0000313" key="8">
    <source>
        <dbReference type="EMBL" id="SFO13033.1"/>
    </source>
</evidence>
<dbReference type="InterPro" id="IPR001633">
    <property type="entry name" value="EAL_dom"/>
</dbReference>
<dbReference type="InterPro" id="IPR043128">
    <property type="entry name" value="Rev_trsase/Diguanyl_cyclase"/>
</dbReference>
<evidence type="ECO:0000256" key="1">
    <source>
        <dbReference type="SAM" id="MobiDB-lite"/>
    </source>
</evidence>
<dbReference type="CDD" id="cd01948">
    <property type="entry name" value="EAL"/>
    <property type="match status" value="1"/>
</dbReference>
<feature type="compositionally biased region" description="Low complexity" evidence="1">
    <location>
        <begin position="1131"/>
        <end position="1140"/>
    </location>
</feature>
<feature type="compositionally biased region" description="Basic and acidic residues" evidence="1">
    <location>
        <begin position="1072"/>
        <end position="1091"/>
    </location>
</feature>
<evidence type="ECO:0000259" key="6">
    <source>
        <dbReference type="PROSITE" id="PS50883"/>
    </source>
</evidence>
<dbReference type="SUPFAM" id="SSF141868">
    <property type="entry name" value="EAL domain-like"/>
    <property type="match status" value="1"/>
</dbReference>
<dbReference type="SMART" id="SM00091">
    <property type="entry name" value="PAS"/>
    <property type="match status" value="1"/>
</dbReference>
<dbReference type="SMART" id="SM00086">
    <property type="entry name" value="PAC"/>
    <property type="match status" value="1"/>
</dbReference>
<dbReference type="InterPro" id="IPR035965">
    <property type="entry name" value="PAS-like_dom_sf"/>
</dbReference>
<dbReference type="PROSITE" id="PS50112">
    <property type="entry name" value="PAS"/>
    <property type="match status" value="1"/>
</dbReference>
<keyword evidence="2" id="KW-1133">Transmembrane helix</keyword>
<dbReference type="SMART" id="SM00052">
    <property type="entry name" value="EAL"/>
    <property type="match status" value="1"/>
</dbReference>
<feature type="transmembrane region" description="Helical" evidence="2">
    <location>
        <begin position="277"/>
        <end position="297"/>
    </location>
</feature>
<dbReference type="PROSITE" id="PS50887">
    <property type="entry name" value="GGDEF"/>
    <property type="match status" value="1"/>
</dbReference>